<dbReference type="InterPro" id="IPR049062">
    <property type="entry name" value="NAD_Glu_DH_ACT2"/>
</dbReference>
<proteinExistence type="predicted"/>
<reference evidence="6 7" key="1">
    <citation type="submission" date="2019-03" db="EMBL/GenBank/DDBJ databases">
        <title>Genomic Encyclopedia of Archaeal and Bacterial Type Strains, Phase II (KMG-II): from individual species to whole genera.</title>
        <authorList>
            <person name="Goeker M."/>
        </authorList>
    </citation>
    <scope>NUCLEOTIDE SEQUENCE [LARGE SCALE GENOMIC DNA]</scope>
    <source>
        <strain evidence="6 7">DSM 24323</strain>
    </source>
</reference>
<dbReference type="Pfam" id="PF21075">
    <property type="entry name" value="GDH_ACT1"/>
    <property type="match status" value="1"/>
</dbReference>
<dbReference type="PIRSF" id="PIRSF036761">
    <property type="entry name" value="GDH_Mll4104"/>
    <property type="match status" value="1"/>
</dbReference>
<dbReference type="EMBL" id="SOAW01000001">
    <property type="protein sequence ID" value="TDT33733.1"/>
    <property type="molecule type" value="Genomic_DNA"/>
</dbReference>
<dbReference type="SUPFAM" id="SSF51735">
    <property type="entry name" value="NAD(P)-binding Rossmann-fold domains"/>
    <property type="match status" value="1"/>
</dbReference>
<keyword evidence="7" id="KW-1185">Reference proteome</keyword>
<dbReference type="Pfam" id="PF05088">
    <property type="entry name" value="Bac_GDH_CD"/>
    <property type="match status" value="1"/>
</dbReference>
<dbReference type="GO" id="GO:0004069">
    <property type="term" value="F:L-aspartate:2-oxoglutarate aminotransferase activity"/>
    <property type="evidence" value="ECO:0007669"/>
    <property type="project" value="InterPro"/>
</dbReference>
<accession>A0A4R7JAX8</accession>
<dbReference type="InterPro" id="IPR049064">
    <property type="entry name" value="NAD_Glu_DH_ACT3"/>
</dbReference>
<dbReference type="Pfam" id="PF21074">
    <property type="entry name" value="GDH_C"/>
    <property type="match status" value="1"/>
</dbReference>
<evidence type="ECO:0000259" key="4">
    <source>
        <dbReference type="Pfam" id="PF21076"/>
    </source>
</evidence>
<dbReference type="RefSeq" id="WP_133754195.1">
    <property type="nucleotide sequence ID" value="NZ_SOAW01000001.1"/>
</dbReference>
<evidence type="ECO:0000259" key="2">
    <source>
        <dbReference type="Pfam" id="PF21074"/>
    </source>
</evidence>
<dbReference type="InterPro" id="IPR049059">
    <property type="entry name" value="NAD_Glu_DH_HM1"/>
</dbReference>
<dbReference type="OrthoDB" id="9758052at2"/>
<dbReference type="InterPro" id="IPR036291">
    <property type="entry name" value="NAD(P)-bd_dom_sf"/>
</dbReference>
<sequence length="1581" mass="173714">MGADPARVGEFVGHYFRHVDPADVTGREVDELLELVADHYALAMQRRIGESVIAIESATDEVTGTIAVQVITDDKPFLVDSVTMEILDQGWSIREIFHPQFLVTRSADGRLERVVSHQEAAGDEGVIGESWMHLEVRRPSTTEPLAELIARLRDGLAKVLADVDVVVSDWPAMGERVAETMAELVEQGSEGPRADQRQQAIQLLDYLADDHFTFLGCRDYTVDAEGSYSPVPQTGYGILREDAAAADRFAAKPPADGDPDLLVITKDDEVASVHRAVHQDYIGIRRFDDHGRVVGERRFLGLFAAAAYADSVTHIPLLREKVAAIIEASGFEPGSHGAMAIRAVLDSYPRDELFQTRAEDLAPVAERISRLKERRRVSMFSRADDYGRFISFLVYLPRDRYNTQTRNRMQEQLLHSLGGESIDFRAMVGESVLARLHFVVRMAPGRPIGPIDVEALEEELTAATRSWDDALVDELAVQEDGERLAGLAAVLPEGYKEDFDAIQAVSDLTALADLQAQDEDMALALFLPSSPTDEADLRLKVFRRGRSIVLSQVMPHLSNLGVEVLDEYPYTLRGAEDEKSTIYEFGLAVPGGREAAAGPAWDAGGRRRFTDAFAASYSGRSESGRLNGLITSTSLDWVEVSWLRALSRYLQQASAGFSQTYIARTLLSQPALTEDLVALFRARFDPALTGDRDAAVREVRQRILDGLDTVTSLDQDRIIRALLSVIMATIRTNAFQPDARAVALKLRPTDLDLLPEPRPAFEVFVCSPQVEGVHLRFGAIARGGLRWSDRAEDFRTEVLGLVKAQMVKNTVIVPVGAKGGFYAKQLPNPATDRGAWVEAGKEAYRIFINSLLDVTDNIVDGEVVAPPDLVRHDGDDPYLVVAADKGTATFSDVANEIAVRRGFWLGDAFASGGSVGYDHKGMGITARGAWESVRRHFRELGIDCQTEDFTAVGIGDMSGDVFGNGMLLSEHTKLVAAFDHRDIFIDPDPDPATSFAERRRMFDLPRSSWADYDRSLISEGGGVFARSAKSIDITEPMRAALGIEETVRALTPNELISAILTAPVDLLWNGGIGTYVKASTETDAVVGDRTNDQLRVNGDQLRARVVGEGGNLGLTQAGRIEYARSGGRINTDFIDNSAGVDTSDHEVNIKILLAGEVAAGRLSEPDRRALLASMTDEVAELVLAHNYDQNLALANAEIQAPSMVAVHEDWIRRLERSGRIDRALETLPSSKEMARRQAAGEGLSAPELATLLAWTKIVLAEELAASDLPDDPYLADRLIQYFPKKLRELYADRMPEHRLAREIITTIAVNRFVDSSGISVYHRLSTETEAKASDVVRAQLAARSIFDVGLHETRLRHLDNKVPAQLQGRARTGLRVLVERGTRWILNNLRTPIDIAETIDRYGRDVKAIAEELPELLTGREAAHYRNRLQGLIADGLPDELAAAVARAELVYHALGIAQVAQQSERSATEVAAAYFALGQRLQLDLLGSRIDELPRDDRWSTLARGALRDDLHQLHARLTMAALRCGDHDDPRKAVEQWVAAQGDDLVEDISTIAAICDGPAELACLSVGLRVVRSLARSE</sequence>
<feature type="domain" description="NAD-glutamate dehydrogenase ACT2" evidence="4">
    <location>
        <begin position="379"/>
        <end position="468"/>
    </location>
</feature>
<evidence type="ECO:0000259" key="5">
    <source>
        <dbReference type="Pfam" id="PF21077"/>
    </source>
</evidence>
<dbReference type="PANTHER" id="PTHR43403">
    <property type="entry name" value="NAD-SPECIFIC GLUTAMATE DEHYDROGENASE"/>
    <property type="match status" value="1"/>
</dbReference>
<dbReference type="InterPro" id="IPR049056">
    <property type="entry name" value="NAD_Glu_DH_HM3"/>
</dbReference>
<dbReference type="Pfam" id="PF21073">
    <property type="entry name" value="GDH_HM1"/>
    <property type="match status" value="1"/>
</dbReference>
<dbReference type="InterPro" id="IPR028971">
    <property type="entry name" value="NAD-GDH_cat"/>
</dbReference>
<dbReference type="Pfam" id="PF21077">
    <property type="entry name" value="GDH_ACT3"/>
    <property type="match status" value="1"/>
</dbReference>
<dbReference type="Pfam" id="PF21078">
    <property type="entry name" value="GDH_HM3"/>
    <property type="match status" value="1"/>
</dbReference>
<evidence type="ECO:0000313" key="6">
    <source>
        <dbReference type="EMBL" id="TDT33733.1"/>
    </source>
</evidence>
<protein>
    <submittedName>
        <fullName evidence="6">Glutamate dehydrogenase</fullName>
    </submittedName>
</protein>
<organism evidence="6 7">
    <name type="scientific">Naumannella halotolerans</name>
    <dbReference type="NCBI Taxonomy" id="993414"/>
    <lineage>
        <taxon>Bacteria</taxon>
        <taxon>Bacillati</taxon>
        <taxon>Actinomycetota</taxon>
        <taxon>Actinomycetes</taxon>
        <taxon>Propionibacteriales</taxon>
        <taxon>Propionibacteriaceae</taxon>
        <taxon>Naumannella</taxon>
    </lineage>
</organism>
<dbReference type="InterPro" id="IPR048381">
    <property type="entry name" value="GDH_C"/>
</dbReference>
<evidence type="ECO:0000259" key="3">
    <source>
        <dbReference type="Pfam" id="PF21075"/>
    </source>
</evidence>
<dbReference type="InterPro" id="IPR007780">
    <property type="entry name" value="NAD_Glu_DH_bac"/>
</dbReference>
<name>A0A4R7JAX8_9ACTN</name>
<gene>
    <name evidence="6" type="ORF">CLV29_1362</name>
</gene>
<dbReference type="InterPro" id="IPR024727">
    <property type="entry name" value="NAD_Glu_DH_N_ACT1"/>
</dbReference>
<dbReference type="InterPro" id="IPR046346">
    <property type="entry name" value="Aminoacid_DH-like_N_sf"/>
</dbReference>
<dbReference type="PANTHER" id="PTHR43403:SF1">
    <property type="entry name" value="NAD-SPECIFIC GLUTAMATE DEHYDROGENASE"/>
    <property type="match status" value="1"/>
</dbReference>
<evidence type="ECO:0000259" key="1">
    <source>
        <dbReference type="Pfam" id="PF05088"/>
    </source>
</evidence>
<evidence type="ECO:0000313" key="7">
    <source>
        <dbReference type="Proteomes" id="UP000295371"/>
    </source>
</evidence>
<feature type="domain" description="NAD-specific glutamate dehydrogenase C-terminal" evidence="2">
    <location>
        <begin position="1240"/>
        <end position="1575"/>
    </location>
</feature>
<dbReference type="GO" id="GO:0006538">
    <property type="term" value="P:L-glutamate catabolic process"/>
    <property type="evidence" value="ECO:0007669"/>
    <property type="project" value="InterPro"/>
</dbReference>
<dbReference type="GO" id="GO:0004352">
    <property type="term" value="F:glutamate dehydrogenase (NAD+) activity"/>
    <property type="evidence" value="ECO:0007669"/>
    <property type="project" value="InterPro"/>
</dbReference>
<feature type="domain" description="NAD-glutamate dehydrogenase ACT3" evidence="5">
    <location>
        <begin position="521"/>
        <end position="594"/>
    </location>
</feature>
<dbReference type="SUPFAM" id="SSF53223">
    <property type="entry name" value="Aminoacid dehydrogenase-like, N-terminal domain"/>
    <property type="match status" value="1"/>
</dbReference>
<dbReference type="Gene3D" id="3.40.50.720">
    <property type="entry name" value="NAD(P)-binding Rossmann-like Domain"/>
    <property type="match status" value="1"/>
</dbReference>
<comment type="caution">
    <text evidence="6">The sequence shown here is derived from an EMBL/GenBank/DDBJ whole genome shotgun (WGS) entry which is preliminary data.</text>
</comment>
<feature type="domain" description="NAD-glutamate dehydrogenase catalytic" evidence="1">
    <location>
        <begin position="703"/>
        <end position="1195"/>
    </location>
</feature>
<dbReference type="Pfam" id="PF21076">
    <property type="entry name" value="GDH_ACT2"/>
    <property type="match status" value="1"/>
</dbReference>
<feature type="domain" description="NAD-glutamate dehydrogenase N-terminal ACT1" evidence="3">
    <location>
        <begin position="11"/>
        <end position="151"/>
    </location>
</feature>
<dbReference type="Proteomes" id="UP000295371">
    <property type="component" value="Unassembled WGS sequence"/>
</dbReference>